<feature type="compositionally biased region" description="Acidic residues" evidence="1">
    <location>
        <begin position="71"/>
        <end position="84"/>
    </location>
</feature>
<evidence type="ECO:0000256" key="1">
    <source>
        <dbReference type="SAM" id="MobiDB-lite"/>
    </source>
</evidence>
<sequence>MGYDCYCALCCCVLNLPSRFGTNSPQHLARRKKRVRRESRKRSGDREAEESTDEGDEEKANARPPAKVAAEDFDEEMEDGDGDGDDGKSNDGGYDTFDEDHSYDPTIVNERSVAWMENARCLGYNPEAKGVRKAFISGRGNYTDYGDFHVRSRGADPNDPEIDDLPCFYSYDKNSTAVFPFHEVCYKLLCRAIFGHENIKKINKDIMYSTMQSLSLENFPKALDVYYGEITGQDQFWECMSGEEYCVANPSFNPDLIDVLQDTIAQQDFNRPPAKFNLDAHVKNDPFAKLPYDILYSIFPHLPQNASTHLIRASWHVYKSTQDNGFWKQMIRHHFVPWFWELETFMQSDILNSLDCKGLYLWLRSITKERYGTEGAWMGIVNRKRIWAVCQVIKKKYLRFKRDTGDGDEDKDLGATDEAQSIKKESVSLSMPITIHPQPPNAVTKSVQWIKSWSEINCPEKIFESYWSRDGRLVGLAVIINSERRLYGFGDVEQFGVVKHAVDIPGKEWIKAILLHVSDFDIQSKEKLARRPAIKGLSLTLTSGAILSVLDPNLSNAIGRIYNIRPLSTARFASPVLTGVIGQVHITSANANTPSMISRLGILQATPPNAYWASSAIHLDREEDLLWSPSCFSIAPISENPSDANTLAPIWNHPRLTLNSGPSFAIPTRHDEPHLNLLPTQVLLWARTRAELSSLIRVSGLVVCVGIVEYMSEGRWVKEPNHRLVGLRAEFTPESGIPMRTIGEKTLKLVEGKNDEKKITEIEWPAELTQSFEIDGPGGERIVEMHVADQGEGCKAIKLLSNRGREMHWGKKEETRWNIIGAVRHGEEGRENGTEGEGEESVLVGFAAVFATEERWKDEKGEEGRGKVSAITWTVGVVMDAPIREGEGGESGVDGEEEESEENVEVVDGGDDDDDDDDDDNDDEEIDDEEMWENASGDEEGGSGWEDENSNGGFGDEDEEEWYA</sequence>
<dbReference type="AlphaFoldDB" id="A0A9P9D059"/>
<organism evidence="2 3">
    <name type="scientific">Dendryphion nanum</name>
    <dbReference type="NCBI Taxonomy" id="256645"/>
    <lineage>
        <taxon>Eukaryota</taxon>
        <taxon>Fungi</taxon>
        <taxon>Dikarya</taxon>
        <taxon>Ascomycota</taxon>
        <taxon>Pezizomycotina</taxon>
        <taxon>Dothideomycetes</taxon>
        <taxon>Pleosporomycetidae</taxon>
        <taxon>Pleosporales</taxon>
        <taxon>Torulaceae</taxon>
        <taxon>Dendryphion</taxon>
    </lineage>
</organism>
<proteinExistence type="predicted"/>
<feature type="compositionally biased region" description="Acidic residues" evidence="1">
    <location>
        <begin position="47"/>
        <end position="57"/>
    </location>
</feature>
<dbReference type="InterPro" id="IPR036047">
    <property type="entry name" value="F-box-like_dom_sf"/>
</dbReference>
<protein>
    <recommendedName>
        <fullName evidence="4">F-box domain-containing protein</fullName>
    </recommendedName>
</protein>
<feature type="region of interest" description="Disordered" evidence="1">
    <location>
        <begin position="23"/>
        <end position="101"/>
    </location>
</feature>
<evidence type="ECO:0008006" key="4">
    <source>
        <dbReference type="Google" id="ProtNLM"/>
    </source>
</evidence>
<keyword evidence="3" id="KW-1185">Reference proteome</keyword>
<dbReference type="EMBL" id="JAGMWT010000028">
    <property type="protein sequence ID" value="KAH7110305.1"/>
    <property type="molecule type" value="Genomic_DNA"/>
</dbReference>
<feature type="compositionally biased region" description="Acidic residues" evidence="1">
    <location>
        <begin position="893"/>
        <end position="964"/>
    </location>
</feature>
<dbReference type="OrthoDB" id="9984533at2759"/>
<comment type="caution">
    <text evidence="2">The sequence shown here is derived from an EMBL/GenBank/DDBJ whole genome shotgun (WGS) entry which is preliminary data.</text>
</comment>
<feature type="region of interest" description="Disordered" evidence="1">
    <location>
        <begin position="879"/>
        <end position="964"/>
    </location>
</feature>
<name>A0A9P9D059_9PLEO</name>
<evidence type="ECO:0000313" key="3">
    <source>
        <dbReference type="Proteomes" id="UP000700596"/>
    </source>
</evidence>
<accession>A0A9P9D059</accession>
<dbReference type="Proteomes" id="UP000700596">
    <property type="component" value="Unassembled WGS sequence"/>
</dbReference>
<reference evidence="2" key="1">
    <citation type="journal article" date="2021" name="Nat. Commun.">
        <title>Genetic determinants of endophytism in the Arabidopsis root mycobiome.</title>
        <authorList>
            <person name="Mesny F."/>
            <person name="Miyauchi S."/>
            <person name="Thiergart T."/>
            <person name="Pickel B."/>
            <person name="Atanasova L."/>
            <person name="Karlsson M."/>
            <person name="Huettel B."/>
            <person name="Barry K.W."/>
            <person name="Haridas S."/>
            <person name="Chen C."/>
            <person name="Bauer D."/>
            <person name="Andreopoulos W."/>
            <person name="Pangilinan J."/>
            <person name="LaButti K."/>
            <person name="Riley R."/>
            <person name="Lipzen A."/>
            <person name="Clum A."/>
            <person name="Drula E."/>
            <person name="Henrissat B."/>
            <person name="Kohler A."/>
            <person name="Grigoriev I.V."/>
            <person name="Martin F.M."/>
            <person name="Hacquard S."/>
        </authorList>
    </citation>
    <scope>NUCLEOTIDE SEQUENCE</scope>
    <source>
        <strain evidence="2">MPI-CAGE-CH-0243</strain>
    </source>
</reference>
<gene>
    <name evidence="2" type="ORF">B0J11DRAFT_573468</name>
</gene>
<feature type="compositionally biased region" description="Basic residues" evidence="1">
    <location>
        <begin position="28"/>
        <end position="40"/>
    </location>
</feature>
<evidence type="ECO:0000313" key="2">
    <source>
        <dbReference type="EMBL" id="KAH7110305.1"/>
    </source>
</evidence>
<dbReference type="SUPFAM" id="SSF81383">
    <property type="entry name" value="F-box domain"/>
    <property type="match status" value="1"/>
</dbReference>